<sequence length="95" mass="10500">MRPGEAPANRNLAAEAMPVSSGNRLICWLPTAVKPDRNFRYNDRLKGNQNTPSLSDLHSKSRRSVSPYILNDNDPIQAKTSSAHVASSQSVYHHS</sequence>
<dbReference type="Proteomes" id="UP001165960">
    <property type="component" value="Unassembled WGS sequence"/>
</dbReference>
<gene>
    <name evidence="1" type="ORF">DSO57_1027398</name>
</gene>
<protein>
    <submittedName>
        <fullName evidence="1">Uncharacterized protein</fullName>
    </submittedName>
</protein>
<keyword evidence="2" id="KW-1185">Reference proteome</keyword>
<reference evidence="1" key="1">
    <citation type="submission" date="2022-04" db="EMBL/GenBank/DDBJ databases">
        <title>Genome of the entomopathogenic fungus Entomophthora muscae.</title>
        <authorList>
            <person name="Elya C."/>
            <person name="Lovett B.R."/>
            <person name="Lee E."/>
            <person name="Macias A.M."/>
            <person name="Hajek A.E."/>
            <person name="De Bivort B.L."/>
            <person name="Kasson M.T."/>
            <person name="De Fine Licht H.H."/>
            <person name="Stajich J.E."/>
        </authorList>
    </citation>
    <scope>NUCLEOTIDE SEQUENCE</scope>
    <source>
        <strain evidence="1">Berkeley</strain>
    </source>
</reference>
<comment type="caution">
    <text evidence="1">The sequence shown here is derived from an EMBL/GenBank/DDBJ whole genome shotgun (WGS) entry which is preliminary data.</text>
</comment>
<name>A0ACC2SF39_9FUNG</name>
<dbReference type="EMBL" id="QTSX02005137">
    <property type="protein sequence ID" value="KAJ9060756.1"/>
    <property type="molecule type" value="Genomic_DNA"/>
</dbReference>
<accession>A0ACC2SF39</accession>
<proteinExistence type="predicted"/>
<evidence type="ECO:0000313" key="2">
    <source>
        <dbReference type="Proteomes" id="UP001165960"/>
    </source>
</evidence>
<organism evidence="1 2">
    <name type="scientific">Entomophthora muscae</name>
    <dbReference type="NCBI Taxonomy" id="34485"/>
    <lineage>
        <taxon>Eukaryota</taxon>
        <taxon>Fungi</taxon>
        <taxon>Fungi incertae sedis</taxon>
        <taxon>Zoopagomycota</taxon>
        <taxon>Entomophthoromycotina</taxon>
        <taxon>Entomophthoromycetes</taxon>
        <taxon>Entomophthorales</taxon>
        <taxon>Entomophthoraceae</taxon>
        <taxon>Entomophthora</taxon>
    </lineage>
</organism>
<evidence type="ECO:0000313" key="1">
    <source>
        <dbReference type="EMBL" id="KAJ9060756.1"/>
    </source>
</evidence>